<protein>
    <recommendedName>
        <fullName evidence="2">Sialidase domain-containing protein</fullName>
    </recommendedName>
</protein>
<evidence type="ECO:0000256" key="1">
    <source>
        <dbReference type="SAM" id="Phobius"/>
    </source>
</evidence>
<organism evidence="3 4">
    <name type="scientific">Caldiarchaeum subterraneum</name>
    <dbReference type="NCBI Taxonomy" id="311458"/>
    <lineage>
        <taxon>Archaea</taxon>
        <taxon>Nitrososphaerota</taxon>
        <taxon>Candidatus Caldarchaeales</taxon>
        <taxon>Candidatus Caldarchaeaceae</taxon>
        <taxon>Candidatus Caldarchaeum</taxon>
    </lineage>
</organism>
<dbReference type="CDD" id="cd00603">
    <property type="entry name" value="IPT_PCSR"/>
    <property type="match status" value="1"/>
</dbReference>
<dbReference type="InterPro" id="IPR011040">
    <property type="entry name" value="Sialidase"/>
</dbReference>
<feature type="domain" description="Sialidase" evidence="2">
    <location>
        <begin position="298"/>
        <end position="520"/>
    </location>
</feature>
<name>A0A832ZVA6_CALS0</name>
<dbReference type="Gene3D" id="2.60.40.10">
    <property type="entry name" value="Immunoglobulins"/>
    <property type="match status" value="1"/>
</dbReference>
<dbReference type="Pfam" id="PF13088">
    <property type="entry name" value="BNR_2"/>
    <property type="match status" value="1"/>
</dbReference>
<keyword evidence="1" id="KW-1133">Transmembrane helix</keyword>
<dbReference type="InterPro" id="IPR013783">
    <property type="entry name" value="Ig-like_fold"/>
</dbReference>
<dbReference type="InterPro" id="IPR036278">
    <property type="entry name" value="Sialidase_sf"/>
</dbReference>
<proteinExistence type="predicted"/>
<dbReference type="AlphaFoldDB" id="A0A832ZVA6"/>
<gene>
    <name evidence="3" type="ORF">EYH45_00615</name>
</gene>
<evidence type="ECO:0000313" key="3">
    <source>
        <dbReference type="EMBL" id="HIQ29046.1"/>
    </source>
</evidence>
<accession>A0A832ZVA6</accession>
<evidence type="ECO:0000313" key="4">
    <source>
        <dbReference type="Proteomes" id="UP000608579"/>
    </source>
</evidence>
<dbReference type="Proteomes" id="UP000608579">
    <property type="component" value="Unassembled WGS sequence"/>
</dbReference>
<feature type="transmembrane region" description="Helical" evidence="1">
    <location>
        <begin position="714"/>
        <end position="735"/>
    </location>
</feature>
<dbReference type="EMBL" id="DQVM01000012">
    <property type="protein sequence ID" value="HIQ29046.1"/>
    <property type="molecule type" value="Genomic_DNA"/>
</dbReference>
<comment type="caution">
    <text evidence="3">The sequence shown here is derived from an EMBL/GenBank/DDBJ whole genome shotgun (WGS) entry which is preliminary data.</text>
</comment>
<evidence type="ECO:0000259" key="2">
    <source>
        <dbReference type="Pfam" id="PF13088"/>
    </source>
</evidence>
<sequence>MTKLCSLPPMRRGRLFAYVILSSLLVSSLAYPVSSIDEEVKTPGAFDNLYMLSPIEDYLSGGVLHRLMFSKFLAGEAGEREVFGELAAPSARPSQPVAFIPYRSPTEKFSRNIIVTYDLGGIPFQNEPTIAVNPLDAENVVIGSHDYDTACVVSYVSFDGGETWFGPFHTSMLPDDSFCSDPVLAFDREGNLYYAYLSIGVRPLRVGNLVFIAAVSSAVVSVSRDGGLTWSSPRPAAVGLATPQQDRAYIDFIDKLWMGIGPNPEDPSKDIIYVTYTNFRVIYPYLDQFPFVAAPFIEVSINLVKSTDGGETWSEPVRISPVYRYFSGELDRPLVQGSNIAVAKDGTLYVAYYDSMQDGPFKGLFTPYVVVSKDGGESFEGPYAVVPGGMWEQDFFLKPTYFRSWSSMFPFIDVSPFDSREVYIVFGALGEKPGDNSDVFFAKSTDGGVTWSEPKRLNDDPTMNNQFFPTLTVSPNGTIHVMWGDMRDDPNNYRYNIYYTRSGDGGETWLENSRVSDFPSNPGKGIPIFIGDYWGIAAGDNDVYLAWTDSRAGEVLGRNQDIAFARIRSVSRPSITISPPEGPAGQVVTILGHNFAPRQREVFIEIDGVVVSSVATDDNGRFTAQIFIPLSGEGPHTVRAIDVLGNVATANFYTSFGFNTVEEVIDTLADELQSRLERLNTTAPQLTPDEIADILASRIKPMVTSQPKEEQQNISMIVSIAAAILAASAIILAVARRRR</sequence>
<keyword evidence="1" id="KW-0472">Membrane</keyword>
<reference evidence="3" key="1">
    <citation type="journal article" date="2020" name="ISME J.">
        <title>Gammaproteobacteria mediating utilization of methyl-, sulfur- and petroleum organic compounds in deep ocean hydrothermal plumes.</title>
        <authorList>
            <person name="Zhou Z."/>
            <person name="Liu Y."/>
            <person name="Pan J."/>
            <person name="Cron B.R."/>
            <person name="Toner B.M."/>
            <person name="Anantharaman K."/>
            <person name="Breier J.A."/>
            <person name="Dick G.J."/>
            <person name="Li M."/>
        </authorList>
    </citation>
    <scope>NUCLEOTIDE SEQUENCE</scope>
    <source>
        <strain evidence="3">SZUA-1515</strain>
    </source>
</reference>
<dbReference type="CDD" id="cd15482">
    <property type="entry name" value="Sialidase_non-viral"/>
    <property type="match status" value="1"/>
</dbReference>
<keyword evidence="1" id="KW-0812">Transmembrane</keyword>
<dbReference type="Gene3D" id="2.120.10.10">
    <property type="match status" value="3"/>
</dbReference>
<dbReference type="SUPFAM" id="SSF50939">
    <property type="entry name" value="Sialidases"/>
    <property type="match status" value="1"/>
</dbReference>